<dbReference type="GO" id="GO:0006508">
    <property type="term" value="P:proteolysis"/>
    <property type="evidence" value="ECO:0007669"/>
    <property type="project" value="InterPro"/>
</dbReference>
<dbReference type="GO" id="GO:0052689">
    <property type="term" value="F:carboxylic ester hydrolase activity"/>
    <property type="evidence" value="ECO:0007669"/>
    <property type="project" value="UniProtKB-ARBA"/>
</dbReference>
<protein>
    <submittedName>
        <fullName evidence="3">Prolyl oligopeptidase family protein</fullName>
    </submittedName>
</protein>
<dbReference type="InterPro" id="IPR050261">
    <property type="entry name" value="FrsA_esterase"/>
</dbReference>
<dbReference type="PANTHER" id="PTHR22946:SF9">
    <property type="entry name" value="POLYKETIDE TRANSFERASE AF380"/>
    <property type="match status" value="1"/>
</dbReference>
<organism evidence="3 4">
    <name type="scientific">Deinococcus yavapaiensis KR-236</name>
    <dbReference type="NCBI Taxonomy" id="694435"/>
    <lineage>
        <taxon>Bacteria</taxon>
        <taxon>Thermotogati</taxon>
        <taxon>Deinococcota</taxon>
        <taxon>Deinococci</taxon>
        <taxon>Deinococcales</taxon>
        <taxon>Deinococcaceae</taxon>
        <taxon>Deinococcus</taxon>
    </lineage>
</organism>
<accession>A0A318S643</accession>
<dbReference type="InterPro" id="IPR001375">
    <property type="entry name" value="Peptidase_S9_cat"/>
</dbReference>
<evidence type="ECO:0000259" key="2">
    <source>
        <dbReference type="Pfam" id="PF00326"/>
    </source>
</evidence>
<dbReference type="GO" id="GO:0004252">
    <property type="term" value="F:serine-type endopeptidase activity"/>
    <property type="evidence" value="ECO:0007669"/>
    <property type="project" value="InterPro"/>
</dbReference>
<comment type="caution">
    <text evidence="3">The sequence shown here is derived from an EMBL/GenBank/DDBJ whole genome shotgun (WGS) entry which is preliminary data.</text>
</comment>
<gene>
    <name evidence="3" type="ORF">DES52_108152</name>
</gene>
<dbReference type="Pfam" id="PF00326">
    <property type="entry name" value="Peptidase_S9"/>
    <property type="match status" value="1"/>
</dbReference>
<name>A0A318S643_9DEIO</name>
<reference evidence="3 4" key="1">
    <citation type="submission" date="2018-06" db="EMBL/GenBank/DDBJ databases">
        <title>Genomic Encyclopedia of Type Strains, Phase IV (KMG-IV): sequencing the most valuable type-strain genomes for metagenomic binning, comparative biology and taxonomic classification.</title>
        <authorList>
            <person name="Goeker M."/>
        </authorList>
    </citation>
    <scope>NUCLEOTIDE SEQUENCE [LARGE SCALE GENOMIC DNA]</scope>
    <source>
        <strain evidence="3 4">DSM 18048</strain>
    </source>
</reference>
<dbReference type="InterPro" id="IPR029058">
    <property type="entry name" value="AB_hydrolase_fold"/>
</dbReference>
<proteinExistence type="predicted"/>
<keyword evidence="1" id="KW-0378">Hydrolase</keyword>
<dbReference type="InterPro" id="IPR002471">
    <property type="entry name" value="Pept_S9_AS"/>
</dbReference>
<feature type="domain" description="Peptidase S9 prolyl oligopeptidase catalytic" evidence="2">
    <location>
        <begin position="111"/>
        <end position="318"/>
    </location>
</feature>
<dbReference type="PROSITE" id="PS00708">
    <property type="entry name" value="PRO_ENDOPEP_SER"/>
    <property type="match status" value="1"/>
</dbReference>
<evidence type="ECO:0000313" key="3">
    <source>
        <dbReference type="EMBL" id="PYE53622.1"/>
    </source>
</evidence>
<dbReference type="PANTHER" id="PTHR22946">
    <property type="entry name" value="DIENELACTONE HYDROLASE DOMAIN-CONTAINING PROTEIN-RELATED"/>
    <property type="match status" value="1"/>
</dbReference>
<dbReference type="Gene3D" id="3.40.50.1820">
    <property type="entry name" value="alpha/beta hydrolase"/>
    <property type="match status" value="1"/>
</dbReference>
<dbReference type="SUPFAM" id="SSF53474">
    <property type="entry name" value="alpha/beta-Hydrolases"/>
    <property type="match status" value="1"/>
</dbReference>
<evidence type="ECO:0000256" key="1">
    <source>
        <dbReference type="ARBA" id="ARBA00022801"/>
    </source>
</evidence>
<sequence>MPLLLGAAAAQSAAPLPSLPPAATFPLRIDIMSQRSYPGSDLVIEQTLSSGVNYKRYIASYRSDGLKIYGLLTVPNAAVPKGGFPGLVFMHGYIPPNVYRTTERYIAYVDAFARAGFVVFKPDLRGHGSSQGEAQGAYWRPDYTIDTLNAFASLRRFKTVNADRIGMWGHSMGGYLTLRAMVLDKRIKAGSIWGGVVAPYNDILNNWHRRDGGGPPPNSPSRRTRTQILETYGTPQTNPSFWNAISANSYLARLNGPVELQHAIGDATVPVAFSRSLATGLRAAGKTYTLFEYPGDDHNISRNLSTALRRSVEFFRRSL</sequence>
<evidence type="ECO:0000313" key="4">
    <source>
        <dbReference type="Proteomes" id="UP000248326"/>
    </source>
</evidence>
<dbReference type="Proteomes" id="UP000248326">
    <property type="component" value="Unassembled WGS sequence"/>
</dbReference>
<dbReference type="AlphaFoldDB" id="A0A318S643"/>
<dbReference type="EMBL" id="QJSX01000008">
    <property type="protein sequence ID" value="PYE53622.1"/>
    <property type="molecule type" value="Genomic_DNA"/>
</dbReference>
<keyword evidence="4" id="KW-1185">Reference proteome</keyword>